<dbReference type="InterPro" id="IPR002241">
    <property type="entry name" value="Glyco_hydro_27"/>
</dbReference>
<sequence length="486" mass="55786">MIFTGKIIIRKIIFVFLILVLSFPVFSQQKNFEKWAPSPPMGWNSYDAYYGCITESQFKNEVNVLAKKLLPYGYQYAIVDYCWFNPGPKGWDSDNWITFDVGKVYNDNNFGGMAIDKYGRLLPALNRFPSTANGKGFKALADYVHAKGMKFGIHVMRGISREAVEKNMPVYGTNFHAKDIVSYIDSCRWNGSMYGVDATKPGAAAYYQSLINLYASWGVDFIKVDDILSPIYHKGEIELIRKAIDKCGRKIVLSLSPGDALMGYAEHVDNNANMYRMANDVWDRWEDILHMFDMTNDWSSFIGNGSWPDADMIPFGKLCLTGYPEARNSPNSEKREHFCFLSYDEQKTFMTLWCMARSPLMWGGSALYSSDSAFAVLTNRDILHIQQNSFNNHQVYMTNYGQRAFNKDYRIWIAEDVKGKIKYVALFNLEDVNADVTFNTQWELWKGKFKATELWTKVIKDVNNDVLVGENIPPHGVKVFKLESYK</sequence>
<dbReference type="Pfam" id="PF16499">
    <property type="entry name" value="Melibiase_2"/>
    <property type="match status" value="1"/>
</dbReference>
<evidence type="ECO:0000256" key="3">
    <source>
        <dbReference type="ARBA" id="ARBA00022801"/>
    </source>
</evidence>
<dbReference type="GO" id="GO:0004557">
    <property type="term" value="F:alpha-galactosidase activity"/>
    <property type="evidence" value="ECO:0007669"/>
    <property type="project" value="UniProtKB-EC"/>
</dbReference>
<dbReference type="SUPFAM" id="SSF51011">
    <property type="entry name" value="Glycosyl hydrolase domain"/>
    <property type="match status" value="1"/>
</dbReference>
<organism evidence="7 8">
    <name type="scientific">Ginsengibacter hankyongi</name>
    <dbReference type="NCBI Taxonomy" id="2607284"/>
    <lineage>
        <taxon>Bacteria</taxon>
        <taxon>Pseudomonadati</taxon>
        <taxon>Bacteroidota</taxon>
        <taxon>Chitinophagia</taxon>
        <taxon>Chitinophagales</taxon>
        <taxon>Chitinophagaceae</taxon>
        <taxon>Ginsengibacter</taxon>
    </lineage>
</organism>
<keyword evidence="4 5" id="KW-0326">Glycosidase</keyword>
<dbReference type="PANTHER" id="PTHR11452">
    <property type="entry name" value="ALPHA-GALACTOSIDASE/ALPHA-N-ACETYLGALACTOSAMINIDASE"/>
    <property type="match status" value="1"/>
</dbReference>
<comment type="catalytic activity">
    <reaction evidence="5">
        <text>Hydrolysis of terminal, non-reducing alpha-D-galactose residues in alpha-D-galactosides, including galactose oligosaccharides, galactomannans and galactolipids.</text>
        <dbReference type="EC" id="3.2.1.22"/>
    </reaction>
</comment>
<keyword evidence="2" id="KW-0732">Signal</keyword>
<dbReference type="EMBL" id="VYQF01000001">
    <property type="protein sequence ID" value="KAA9041174.1"/>
    <property type="molecule type" value="Genomic_DNA"/>
</dbReference>
<evidence type="ECO:0000256" key="4">
    <source>
        <dbReference type="ARBA" id="ARBA00023295"/>
    </source>
</evidence>
<dbReference type="Proteomes" id="UP000326903">
    <property type="component" value="Unassembled WGS sequence"/>
</dbReference>
<evidence type="ECO:0000313" key="7">
    <source>
        <dbReference type="EMBL" id="KAA9041174.1"/>
    </source>
</evidence>
<dbReference type="GO" id="GO:0005975">
    <property type="term" value="P:carbohydrate metabolic process"/>
    <property type="evidence" value="ECO:0007669"/>
    <property type="project" value="InterPro"/>
</dbReference>
<dbReference type="Pfam" id="PF17801">
    <property type="entry name" value="Melibiase_C"/>
    <property type="match status" value="1"/>
</dbReference>
<evidence type="ECO:0000313" key="8">
    <source>
        <dbReference type="Proteomes" id="UP000326903"/>
    </source>
</evidence>
<dbReference type="InterPro" id="IPR017853">
    <property type="entry name" value="GH"/>
</dbReference>
<dbReference type="AlphaFoldDB" id="A0A5J5IMP3"/>
<keyword evidence="3 5" id="KW-0378">Hydrolase</keyword>
<dbReference type="EC" id="3.2.1.22" evidence="5"/>
<feature type="domain" description="Alpha galactosidase C-terminal" evidence="6">
    <location>
        <begin position="407"/>
        <end position="482"/>
    </location>
</feature>
<gene>
    <name evidence="7" type="ORF">FW778_03815</name>
</gene>
<dbReference type="InterPro" id="IPR013785">
    <property type="entry name" value="Aldolase_TIM"/>
</dbReference>
<accession>A0A5J5IMP3</accession>
<dbReference type="CDD" id="cd14792">
    <property type="entry name" value="GH27"/>
    <property type="match status" value="1"/>
</dbReference>
<dbReference type="Gene3D" id="3.20.20.70">
    <property type="entry name" value="Aldolase class I"/>
    <property type="match status" value="1"/>
</dbReference>
<reference evidence="7 8" key="1">
    <citation type="submission" date="2019-09" db="EMBL/GenBank/DDBJ databases">
        <title>Draft genome sequence of Ginsengibacter sp. BR5-29.</title>
        <authorList>
            <person name="Im W.-T."/>
        </authorList>
    </citation>
    <scope>NUCLEOTIDE SEQUENCE [LARGE SCALE GENOMIC DNA]</scope>
    <source>
        <strain evidence="7 8">BR5-29</strain>
    </source>
</reference>
<dbReference type="InterPro" id="IPR041233">
    <property type="entry name" value="Melibiase_C"/>
</dbReference>
<dbReference type="SUPFAM" id="SSF51445">
    <property type="entry name" value="(Trans)glycosidases"/>
    <property type="match status" value="1"/>
</dbReference>
<comment type="caution">
    <text evidence="7">The sequence shown here is derived from an EMBL/GenBank/DDBJ whole genome shotgun (WGS) entry which is preliminary data.</text>
</comment>
<keyword evidence="5" id="KW-1015">Disulfide bond</keyword>
<evidence type="ECO:0000256" key="1">
    <source>
        <dbReference type="ARBA" id="ARBA00009743"/>
    </source>
</evidence>
<keyword evidence="8" id="KW-1185">Reference proteome</keyword>
<comment type="similarity">
    <text evidence="1 5">Belongs to the glycosyl hydrolase 27 family.</text>
</comment>
<dbReference type="InterPro" id="IPR013780">
    <property type="entry name" value="Glyco_hydro_b"/>
</dbReference>
<protein>
    <recommendedName>
        <fullName evidence="5">Alpha-galactosidase</fullName>
        <ecNumber evidence="5">3.2.1.22</ecNumber>
    </recommendedName>
    <alternativeName>
        <fullName evidence="5">Melibiase</fullName>
    </alternativeName>
</protein>
<dbReference type="RefSeq" id="WP_150413263.1">
    <property type="nucleotide sequence ID" value="NZ_VYQF01000001.1"/>
</dbReference>
<evidence type="ECO:0000256" key="2">
    <source>
        <dbReference type="ARBA" id="ARBA00022729"/>
    </source>
</evidence>
<dbReference type="PRINTS" id="PR00740">
    <property type="entry name" value="GLHYDRLASE27"/>
</dbReference>
<dbReference type="PANTHER" id="PTHR11452:SF42">
    <property type="entry name" value="ALPHA-GALACTOSIDASE"/>
    <property type="match status" value="1"/>
</dbReference>
<dbReference type="Gene3D" id="2.60.40.1180">
    <property type="entry name" value="Golgi alpha-mannosidase II"/>
    <property type="match status" value="1"/>
</dbReference>
<name>A0A5J5IMP3_9BACT</name>
<proteinExistence type="inferred from homology"/>
<evidence type="ECO:0000256" key="5">
    <source>
        <dbReference type="RuleBase" id="RU361168"/>
    </source>
</evidence>
<evidence type="ECO:0000259" key="6">
    <source>
        <dbReference type="Pfam" id="PF17801"/>
    </source>
</evidence>